<dbReference type="Pfam" id="PF05157">
    <property type="entry name" value="MshEN"/>
    <property type="match status" value="1"/>
</dbReference>
<dbReference type="OrthoDB" id="568371at2"/>
<dbReference type="Gene3D" id="3.30.450.90">
    <property type="match status" value="1"/>
</dbReference>
<dbReference type="InterPro" id="IPR037257">
    <property type="entry name" value="T2SS_E_N_sf"/>
</dbReference>
<proteinExistence type="inferred from homology"/>
<dbReference type="InterPro" id="IPR003593">
    <property type="entry name" value="AAA+_ATPase"/>
</dbReference>
<dbReference type="PANTHER" id="PTHR30258:SF2">
    <property type="entry name" value="COMG OPERON PROTEIN 1"/>
    <property type="match status" value="1"/>
</dbReference>
<dbReference type="Gene3D" id="3.40.50.300">
    <property type="entry name" value="P-loop containing nucleotide triphosphate hydrolases"/>
    <property type="match status" value="1"/>
</dbReference>
<dbReference type="Proteomes" id="UP000010471">
    <property type="component" value="Chromosome"/>
</dbReference>
<dbReference type="SUPFAM" id="SSF160246">
    <property type="entry name" value="EspE N-terminal domain-like"/>
    <property type="match status" value="1"/>
</dbReference>
<keyword evidence="3" id="KW-0067">ATP-binding</keyword>
<dbReference type="GO" id="GO:0005524">
    <property type="term" value="F:ATP binding"/>
    <property type="evidence" value="ECO:0007669"/>
    <property type="project" value="UniProtKB-KW"/>
</dbReference>
<dbReference type="eggNOG" id="COG2804">
    <property type="taxonomic scope" value="Bacteria"/>
</dbReference>
<protein>
    <submittedName>
        <fullName evidence="5">Type II secretory pathway, ATPase PulE/Tfp pilus assembly pathway, ATPase PilB</fullName>
    </submittedName>
</protein>
<evidence type="ECO:0000256" key="3">
    <source>
        <dbReference type="ARBA" id="ARBA00022840"/>
    </source>
</evidence>
<name>K9WB69_9CYAN</name>
<dbReference type="STRING" id="1173027.Mic7113_0865"/>
<dbReference type="PATRIC" id="fig|1173027.3.peg.951"/>
<reference evidence="5 6" key="1">
    <citation type="submission" date="2012-06" db="EMBL/GenBank/DDBJ databases">
        <title>Finished chromosome of genome of Microcoleus sp. PCC 7113.</title>
        <authorList>
            <consortium name="US DOE Joint Genome Institute"/>
            <person name="Gugger M."/>
            <person name="Coursin T."/>
            <person name="Rippka R."/>
            <person name="Tandeau De Marsac N."/>
            <person name="Huntemann M."/>
            <person name="Wei C.-L."/>
            <person name="Han J."/>
            <person name="Detter J.C."/>
            <person name="Han C."/>
            <person name="Tapia R."/>
            <person name="Chen A."/>
            <person name="Kyrpides N."/>
            <person name="Mavromatis K."/>
            <person name="Markowitz V."/>
            <person name="Szeto E."/>
            <person name="Ivanova N."/>
            <person name="Pagani I."/>
            <person name="Pati A."/>
            <person name="Goodwin L."/>
            <person name="Nordberg H.P."/>
            <person name="Cantor M.N."/>
            <person name="Hua S.X."/>
            <person name="Woyke T."/>
            <person name="Kerfeld C.A."/>
        </authorList>
    </citation>
    <scope>NUCLEOTIDE SEQUENCE [LARGE SCALE GENOMIC DNA]</scope>
    <source>
        <strain evidence="5 6">PCC 7113</strain>
    </source>
</reference>
<dbReference type="SUPFAM" id="SSF52540">
    <property type="entry name" value="P-loop containing nucleoside triphosphate hydrolases"/>
    <property type="match status" value="1"/>
</dbReference>
<comment type="similarity">
    <text evidence="1">Belongs to the GSP E family.</text>
</comment>
<dbReference type="CDD" id="cd01129">
    <property type="entry name" value="PulE-GspE-like"/>
    <property type="match status" value="1"/>
</dbReference>
<dbReference type="Gene3D" id="3.30.300.160">
    <property type="entry name" value="Type II secretion system, protein E, N-terminal domain"/>
    <property type="match status" value="1"/>
</dbReference>
<dbReference type="InterPro" id="IPR007831">
    <property type="entry name" value="T2SS_GspE_N"/>
</dbReference>
<dbReference type="KEGG" id="mic:Mic7113_0865"/>
<dbReference type="EMBL" id="CP003630">
    <property type="protein sequence ID" value="AFZ16767.1"/>
    <property type="molecule type" value="Genomic_DNA"/>
</dbReference>
<dbReference type="FunFam" id="3.30.450.90:FF:000001">
    <property type="entry name" value="Type II secretion system ATPase GspE"/>
    <property type="match status" value="1"/>
</dbReference>
<keyword evidence="2" id="KW-0547">Nucleotide-binding</keyword>
<organism evidence="5 6">
    <name type="scientific">Allocoleopsis franciscana PCC 7113</name>
    <dbReference type="NCBI Taxonomy" id="1173027"/>
    <lineage>
        <taxon>Bacteria</taxon>
        <taxon>Bacillati</taxon>
        <taxon>Cyanobacteriota</taxon>
        <taxon>Cyanophyceae</taxon>
        <taxon>Coleofasciculales</taxon>
        <taxon>Coleofasciculaceae</taxon>
        <taxon>Allocoleopsis</taxon>
        <taxon>Allocoleopsis franciscana</taxon>
    </lineage>
</organism>
<evidence type="ECO:0000259" key="4">
    <source>
        <dbReference type="SMART" id="SM00382"/>
    </source>
</evidence>
<dbReference type="SMART" id="SM00382">
    <property type="entry name" value="AAA"/>
    <property type="match status" value="1"/>
</dbReference>
<evidence type="ECO:0000256" key="1">
    <source>
        <dbReference type="ARBA" id="ARBA00006611"/>
    </source>
</evidence>
<accession>K9WB69</accession>
<dbReference type="InterPro" id="IPR001482">
    <property type="entry name" value="T2SS/T4SS_dom"/>
</dbReference>
<gene>
    <name evidence="5" type="ORF">Mic7113_0865</name>
</gene>
<sequence>MTNSSSQRRALIVRNEVSPFGKSLIAAGYVDTDQMQNALVESRKSGRPLTEILESMTGRQLSPDLLRQYKKQQLFELKVLYGVESLDPEINDIATNQVGQLIDTLLPIDICRRYRLVPLSKNETQPPSLLVAMVDPDNLDAQDDLNRILRPQGISLQRMVITQEDYQQIISKYLDEKLAKQKQMEVEQAVDVKQDLQNIDSLDTLSDAPDEEAELDVGGAEDAPVINLVNKVLAKALQEGVSDIHVEPQENSLRIRFRKDGVLRQAFEPLPKKITPAVSARFKIMAELDIAERRLPQDGKIRRMYQGRKVDFRVSTLPSRYGEKVVLRILDNEQTQLGLDKLITDQDTLQMVRDMANRPFGLILVTGPTGSGKSTTLYSMLAERNDPGINISTAEDPIEYSLAGITQVQVLREKGMDFASILRSFLRQDPDVILVGETRDKETAKTAIEAALTGHLVLTTLHTNDAAGAIPRLDEMGVEPFMVSNALLGVLAQRLIRRVCSECRITYVPTSAELARFGLSTSREGEIMLYKANTLQPDEIAEARAKGKLCQKCNGVGYKGRVGVYEVMRISDRLQTLINEAAPAERLKEAAVEEGMTTLLAYSLNLVQQGYTTLDEVERVTFTDSGLEAERKAKRKSSLSCRTCSATLQQEWLDCPYCMTPRFQD</sequence>
<dbReference type="GO" id="GO:0005886">
    <property type="term" value="C:plasma membrane"/>
    <property type="evidence" value="ECO:0007669"/>
    <property type="project" value="TreeGrafter"/>
</dbReference>
<dbReference type="InterPro" id="IPR027417">
    <property type="entry name" value="P-loop_NTPase"/>
</dbReference>
<keyword evidence="6" id="KW-1185">Reference proteome</keyword>
<dbReference type="FunFam" id="3.40.50.300:FF:000398">
    <property type="entry name" value="Type IV pilus assembly ATPase PilB"/>
    <property type="match status" value="1"/>
</dbReference>
<dbReference type="AlphaFoldDB" id="K9WB69"/>
<feature type="domain" description="AAA+ ATPase" evidence="4">
    <location>
        <begin position="359"/>
        <end position="483"/>
    </location>
</feature>
<dbReference type="GO" id="GO:0016887">
    <property type="term" value="F:ATP hydrolysis activity"/>
    <property type="evidence" value="ECO:0007669"/>
    <property type="project" value="TreeGrafter"/>
</dbReference>
<evidence type="ECO:0000256" key="2">
    <source>
        <dbReference type="ARBA" id="ARBA00022741"/>
    </source>
</evidence>
<dbReference type="RefSeq" id="WP_015180927.1">
    <property type="nucleotide sequence ID" value="NC_019738.1"/>
</dbReference>
<dbReference type="HOGENOM" id="CLU_013446_10_3_3"/>
<evidence type="ECO:0000313" key="5">
    <source>
        <dbReference type="EMBL" id="AFZ16767.1"/>
    </source>
</evidence>
<dbReference type="PANTHER" id="PTHR30258">
    <property type="entry name" value="TYPE II SECRETION SYSTEM PROTEIN GSPE-RELATED"/>
    <property type="match status" value="1"/>
</dbReference>
<dbReference type="Pfam" id="PF00437">
    <property type="entry name" value="T2SSE"/>
    <property type="match status" value="1"/>
</dbReference>
<evidence type="ECO:0000313" key="6">
    <source>
        <dbReference type="Proteomes" id="UP000010471"/>
    </source>
</evidence>